<dbReference type="GO" id="GO:0006979">
    <property type="term" value="P:response to oxidative stress"/>
    <property type="evidence" value="ECO:0007669"/>
    <property type="project" value="TreeGrafter"/>
</dbReference>
<evidence type="ECO:0000256" key="2">
    <source>
        <dbReference type="ARBA" id="ARBA00022862"/>
    </source>
</evidence>
<dbReference type="FunFam" id="3.40.30.10:FF:000011">
    <property type="entry name" value="Peroxiredoxin PRX1"/>
    <property type="match status" value="1"/>
</dbReference>
<dbReference type="InterPro" id="IPR000866">
    <property type="entry name" value="AhpC/TSA"/>
</dbReference>
<keyword evidence="2" id="KW-0049">Antioxidant</keyword>
<evidence type="ECO:0000256" key="3">
    <source>
        <dbReference type="ARBA" id="ARBA00023002"/>
    </source>
</evidence>
<dbReference type="GO" id="GO:0042744">
    <property type="term" value="P:hydrogen peroxide catabolic process"/>
    <property type="evidence" value="ECO:0007669"/>
    <property type="project" value="TreeGrafter"/>
</dbReference>
<dbReference type="AlphaFoldDB" id="A0A7S4EML2"/>
<dbReference type="GO" id="GO:0045454">
    <property type="term" value="P:cell redox homeostasis"/>
    <property type="evidence" value="ECO:0007669"/>
    <property type="project" value="TreeGrafter"/>
</dbReference>
<evidence type="ECO:0000256" key="4">
    <source>
        <dbReference type="ARBA" id="ARBA00023284"/>
    </source>
</evidence>
<protein>
    <recommendedName>
        <fullName evidence="6">Thioredoxin domain-containing protein</fullName>
    </recommendedName>
</protein>
<dbReference type="Gene3D" id="3.40.30.10">
    <property type="entry name" value="Glutaredoxin"/>
    <property type="match status" value="1"/>
</dbReference>
<proteinExistence type="inferred from homology"/>
<evidence type="ECO:0000256" key="5">
    <source>
        <dbReference type="ARBA" id="ARBA00025719"/>
    </source>
</evidence>
<reference evidence="7" key="1">
    <citation type="submission" date="2021-01" db="EMBL/GenBank/DDBJ databases">
        <authorList>
            <person name="Corre E."/>
            <person name="Pelletier E."/>
            <person name="Niang G."/>
            <person name="Scheremetjew M."/>
            <person name="Finn R."/>
            <person name="Kale V."/>
            <person name="Holt S."/>
            <person name="Cochrane G."/>
            <person name="Meng A."/>
            <person name="Brown T."/>
            <person name="Cohen L."/>
        </authorList>
    </citation>
    <scope>NUCLEOTIDE SEQUENCE</scope>
    <source>
        <strain evidence="7">10249 10 AB</strain>
    </source>
</reference>
<dbReference type="InterPro" id="IPR013766">
    <property type="entry name" value="Thioredoxin_domain"/>
</dbReference>
<name>A0A7S4EML2_9STRA</name>
<dbReference type="GO" id="GO:0033554">
    <property type="term" value="P:cellular response to stress"/>
    <property type="evidence" value="ECO:0007669"/>
    <property type="project" value="TreeGrafter"/>
</dbReference>
<dbReference type="InterPro" id="IPR036249">
    <property type="entry name" value="Thioredoxin-like_sf"/>
</dbReference>
<dbReference type="Pfam" id="PF00578">
    <property type="entry name" value="AhpC-TSA"/>
    <property type="match status" value="1"/>
</dbReference>
<feature type="domain" description="Thioredoxin" evidence="6">
    <location>
        <begin position="104"/>
        <end position="267"/>
    </location>
</feature>
<keyword evidence="1" id="KW-0575">Peroxidase</keyword>
<dbReference type="GO" id="GO:0008379">
    <property type="term" value="F:thioredoxin peroxidase activity"/>
    <property type="evidence" value="ECO:0007669"/>
    <property type="project" value="TreeGrafter"/>
</dbReference>
<accession>A0A7S4EML2</accession>
<dbReference type="SUPFAM" id="SSF52833">
    <property type="entry name" value="Thioredoxin-like"/>
    <property type="match status" value="1"/>
</dbReference>
<dbReference type="PROSITE" id="PS51352">
    <property type="entry name" value="THIOREDOXIN_2"/>
    <property type="match status" value="1"/>
</dbReference>
<dbReference type="PANTHER" id="PTHR10681">
    <property type="entry name" value="THIOREDOXIN PEROXIDASE"/>
    <property type="match status" value="1"/>
</dbReference>
<evidence type="ECO:0000256" key="1">
    <source>
        <dbReference type="ARBA" id="ARBA00022559"/>
    </source>
</evidence>
<evidence type="ECO:0000313" key="7">
    <source>
        <dbReference type="EMBL" id="CAE0723386.1"/>
    </source>
</evidence>
<keyword evidence="4" id="KW-0676">Redox-active center</keyword>
<dbReference type="InterPro" id="IPR050217">
    <property type="entry name" value="Peroxiredoxin"/>
</dbReference>
<keyword evidence="3" id="KW-0560">Oxidoreductase</keyword>
<sequence length="343" mass="37573">MLFSSVALRRFGSNLGARSLSSSSSSSSFFLRRGSKSLALLPSLAGVATNKPSSSSSPTNPCVRAYGSTAKASLSTESSTMDTMESGTKMYMSLYPEGSIDGSLRLGNIVPDFSAETTHGPMESFHEWKKGKWAILFSHPADFTPVCTTEIGRLALKYDELSAMDCLVATLSVDPVKSHKEWLRDVVAHCENEIEVKFPIIGDKDRSISTMYGMIDPGTSDDQDLPLTIRAVFIVNPENKLMLTLNYPACVGRNTDEIVRCVKALQLSYEKSIATPANWPNNHADIPLGKNGDRTSEFKGSVFLLPTVSKEDADANYPDYHTCDVPSEIPYLRLVKTEDVEKM</sequence>
<gene>
    <name evidence="7" type="ORF">PAUS00366_LOCUS16142</name>
</gene>
<dbReference type="PANTHER" id="PTHR10681:SF121">
    <property type="entry name" value="ALKYL HYDROPEROXIDE REDUCTASE C"/>
    <property type="match status" value="1"/>
</dbReference>
<dbReference type="EMBL" id="HBIX01023303">
    <property type="protein sequence ID" value="CAE0723386.1"/>
    <property type="molecule type" value="Transcribed_RNA"/>
</dbReference>
<dbReference type="Gene3D" id="3.30.1020.10">
    <property type="entry name" value="Antioxidant, Horf6, Chain A, domain2"/>
    <property type="match status" value="1"/>
</dbReference>
<dbReference type="GO" id="GO:0005829">
    <property type="term" value="C:cytosol"/>
    <property type="evidence" value="ECO:0007669"/>
    <property type="project" value="TreeGrafter"/>
</dbReference>
<evidence type="ECO:0000259" key="6">
    <source>
        <dbReference type="PROSITE" id="PS51352"/>
    </source>
</evidence>
<comment type="similarity">
    <text evidence="5">Belongs to the peroxiredoxin family. Prx6 subfamily.</text>
</comment>
<organism evidence="7">
    <name type="scientific">Pseudo-nitzschia australis</name>
    <dbReference type="NCBI Taxonomy" id="44445"/>
    <lineage>
        <taxon>Eukaryota</taxon>
        <taxon>Sar</taxon>
        <taxon>Stramenopiles</taxon>
        <taxon>Ochrophyta</taxon>
        <taxon>Bacillariophyta</taxon>
        <taxon>Bacillariophyceae</taxon>
        <taxon>Bacillariophycidae</taxon>
        <taxon>Bacillariales</taxon>
        <taxon>Bacillariaceae</taxon>
        <taxon>Pseudo-nitzschia</taxon>
    </lineage>
</organism>